<comment type="caution">
    <text evidence="1">The sequence shown here is derived from an EMBL/GenBank/DDBJ whole genome shotgun (WGS) entry which is preliminary data.</text>
</comment>
<reference evidence="1" key="1">
    <citation type="submission" date="2019-04" db="EMBL/GenBank/DDBJ databases">
        <title>Microbes associate with the intestines of laboratory mice.</title>
        <authorList>
            <person name="Navarre W."/>
            <person name="Wong E."/>
            <person name="Huang K."/>
            <person name="Tropini C."/>
            <person name="Ng K."/>
            <person name="Yu B."/>
        </authorList>
    </citation>
    <scope>NUCLEOTIDE SEQUENCE</scope>
    <source>
        <strain evidence="1">NM73_A23</strain>
    </source>
</reference>
<dbReference type="EMBL" id="SRZC01000004">
    <property type="protein sequence ID" value="TGX83313.1"/>
    <property type="molecule type" value="Genomic_DNA"/>
</dbReference>
<evidence type="ECO:0000313" key="2">
    <source>
        <dbReference type="Proteomes" id="UP000308886"/>
    </source>
</evidence>
<gene>
    <name evidence="1" type="ORF">E5358_03385</name>
</gene>
<sequence length="1639" mass="183971">MKKITTILFSVFLTITASAGNYDYIWRKYCEAVKKDMYQDAQEQLKKIEKLSEDDPVLAAVYNTIRKDYDKALSNPDLLAKEKSTPWNQIINKGEDDKLWNYDLLSIIGHQAGRYEFLKHYYDSIGNHSAACAELYFQVQNINTFEDDFSLSTRRKLLKDGIAKYKNVEEVALLEQAYYATMLRDDDISNKSRYDYLQKKIAEYAGNKYVNFFKNRLADLTNPQFGMKLGEKLTLQNVRNIGKLTIEFLPMNCDGKLSLSTNRKEDLPKILKLASGSSARTISRDYSSHKPWEVANDTLDRPQLHIGVYLVKVSSGKLTTYDVLYNSDITVLSLPIDQEKQRFVAVSTTTGKAIPSCSIVITKERNSKTEKTLSLVTDAKGEVVCKTDFQPNRIYAYTTTDKAFRKKNYHNYFSYYTHKEDKDILTVFTDRAVYRPGQTIKGSIVAHNAYNTDSVHVIAGKQVNITINDTDHKEIYTDSVITDAHGNAGFEFALPKSVEKNGHFTIFAKTNNSVHSSATVFVEEYKRPTFEVNAVDDKSLYANPDSTYRHGDSISVAFEAKTFTQMPVANADVEYTIQRRTGFYRWGRQRIVANNVKTVTDSNGKIVIPLNISLPEEGWGTYVYDITAKVTSKDGESREARTSVRASVAKNGKIVPLYAPNNGSDKEELVKFNVSSEEFPHKGNVVFTVSDSASTEPLHVYYSLFADKKCLLHDRFTVKGAYKKAFTYKKEYGENLIIKCVAIRDGKTYTYTQSIKRPQPDLKLTPTWTTFRDRTQPGAMETWSLRITGGKDKNTPAGSASLIATVFDKSLDLVAKHSWGIDVIRNSFSLYNNWSAHNTTSLWCSKSATYKSLTENYINYGSFKPELLYYAEEEMALMPNAAGGIRIRGARPLMMAAAKQAARNAYDSADPKAVGTFNVTESSAEDSGYDTTEELGEVKDAENLSTLVRTDLGETAYFTPSLVADKDGNLTMSFRMPETMTTWRFMGFVHDDKMRHAFIDTTCVAQKAIIVKPNIPRFLREGEKKNADQPVFMATVSNTTDKDINANVTMQLLAADAETVLWEKKTVVTVKAKGSEAVSLDAPAVTRNDSVLVYRIVAADADGSSDGEQQFIPVLPAVEETISTIAFMQRGDSVFTTNIKDLLINGSTDRKMTVRYTANAERVVLDAIPHITRPAHKDALSLATAVYVGTMYPAQTPDSLLTSVTKELAEMQLSDGSWSWWKGMCGSPYITASIAKYFARLRSKYIATAETDKMLEKAMPYLFERLGKEVERLKKFKSAKGVHPSELATEILYICALQKDNGKTFGSKAEADIKYLVNLLEKIPAEFTIYGKAQSAVILSRYGKRAKAKEFIESMRQYSVYTPEAGRYYDTRKAHYSWRNYKIPTEVAAIEALRIVCPEDKQTVEEMQQWLLHEKRTQQWDNSANTADAVWAFMSGNNDIEMNRDIAYKLTIGGKEVKDGDIIDIQPGQTAFSASKDSKGTAWGGLLVTQRAPLSSVKTRGTCFSVKREIVGDKNPAVGDKVIVRITVNADRDYDFVKVTDNRAACLEPVQQLSGYQSAKTDGTARGSWSGYYRETKDNMTNYYFDSMAKGTHIIETEYFVDREGRYRQGTCTVSCAYAPEFSAVEAPAVVETKGGTVK</sequence>
<accession>A0AC61QS66</accession>
<name>A0AC61QS66_9BACT</name>
<protein>
    <submittedName>
        <fullName evidence="1">Uncharacterized protein</fullName>
    </submittedName>
</protein>
<evidence type="ECO:0000313" key="1">
    <source>
        <dbReference type="EMBL" id="TGX83313.1"/>
    </source>
</evidence>
<keyword evidence="2" id="KW-1185">Reference proteome</keyword>
<proteinExistence type="predicted"/>
<dbReference type="Proteomes" id="UP000308886">
    <property type="component" value="Unassembled WGS sequence"/>
</dbReference>
<organism evidence="1 2">
    <name type="scientific">Palleniella muris</name>
    <dbReference type="NCBI Taxonomy" id="3038145"/>
    <lineage>
        <taxon>Bacteria</taxon>
        <taxon>Pseudomonadati</taxon>
        <taxon>Bacteroidota</taxon>
        <taxon>Bacteroidia</taxon>
        <taxon>Bacteroidales</taxon>
        <taxon>Prevotellaceae</taxon>
        <taxon>Palleniella</taxon>
    </lineage>
</organism>